<sequence>MGYDSDTVKVRRLTCLGCKTLLFNTVRILPCRHLFCNSCAVRLDACGLCGGEKQSLEQDDETRMLDRNVSYFIEKYARRRKKDAQGTPAEAQEASGQSEGGTSSSTQDLSLEQGGLLLQLAMRAYNGARGDVYRSSRTWLELVQEKNAEIVHDLSVAYNKLGDLHYLAKRPDEAREEYLRARTKLIPQHRRSSIWSCLTRKLLTWTALQRRTEQQGRTSTRLQRWLHSWGRDGRSTVGPSSRSDWPCLPSLEHNCKDSGKNAHWDKTKRTFVELARTRYLVRFPCNNAAANVQCPFTPDLRCQNVSGLN</sequence>
<dbReference type="InterPro" id="IPR017907">
    <property type="entry name" value="Znf_RING_CS"/>
</dbReference>
<gene>
    <name evidence="7" type="ORF">KFL_007870040</name>
</gene>
<evidence type="ECO:0000256" key="4">
    <source>
        <dbReference type="PROSITE-ProRule" id="PRU00175"/>
    </source>
</evidence>
<evidence type="ECO:0000313" key="7">
    <source>
        <dbReference type="EMBL" id="GAQ91448.1"/>
    </source>
</evidence>
<organism evidence="7 8">
    <name type="scientific">Klebsormidium nitens</name>
    <name type="common">Green alga</name>
    <name type="synonym">Ulothrix nitens</name>
    <dbReference type="NCBI Taxonomy" id="105231"/>
    <lineage>
        <taxon>Eukaryota</taxon>
        <taxon>Viridiplantae</taxon>
        <taxon>Streptophyta</taxon>
        <taxon>Klebsormidiophyceae</taxon>
        <taxon>Klebsormidiales</taxon>
        <taxon>Klebsormidiaceae</taxon>
        <taxon>Klebsormidium</taxon>
    </lineage>
</organism>
<dbReference type="Proteomes" id="UP000054558">
    <property type="component" value="Unassembled WGS sequence"/>
</dbReference>
<dbReference type="PROSITE" id="PS50089">
    <property type="entry name" value="ZF_RING_2"/>
    <property type="match status" value="1"/>
</dbReference>
<evidence type="ECO:0000256" key="3">
    <source>
        <dbReference type="ARBA" id="ARBA00022833"/>
    </source>
</evidence>
<feature type="compositionally biased region" description="Low complexity" evidence="5">
    <location>
        <begin position="92"/>
        <end position="107"/>
    </location>
</feature>
<evidence type="ECO:0000256" key="1">
    <source>
        <dbReference type="ARBA" id="ARBA00022723"/>
    </source>
</evidence>
<accession>A0A1Y1ITD7</accession>
<evidence type="ECO:0000259" key="6">
    <source>
        <dbReference type="PROSITE" id="PS50089"/>
    </source>
</evidence>
<dbReference type="PROSITE" id="PS00518">
    <property type="entry name" value="ZF_RING_1"/>
    <property type="match status" value="1"/>
</dbReference>
<feature type="region of interest" description="Disordered" evidence="5">
    <location>
        <begin position="82"/>
        <end position="107"/>
    </location>
</feature>
<evidence type="ECO:0000256" key="5">
    <source>
        <dbReference type="SAM" id="MobiDB-lite"/>
    </source>
</evidence>
<dbReference type="EMBL" id="DF237736">
    <property type="protein sequence ID" value="GAQ91448.1"/>
    <property type="molecule type" value="Genomic_DNA"/>
</dbReference>
<keyword evidence="2 4" id="KW-0863">Zinc-finger</keyword>
<reference evidence="7 8" key="1">
    <citation type="journal article" date="2014" name="Nat. Commun.">
        <title>Klebsormidium flaccidum genome reveals primary factors for plant terrestrial adaptation.</title>
        <authorList>
            <person name="Hori K."/>
            <person name="Maruyama F."/>
            <person name="Fujisawa T."/>
            <person name="Togashi T."/>
            <person name="Yamamoto N."/>
            <person name="Seo M."/>
            <person name="Sato S."/>
            <person name="Yamada T."/>
            <person name="Mori H."/>
            <person name="Tajima N."/>
            <person name="Moriyama T."/>
            <person name="Ikeuchi M."/>
            <person name="Watanabe M."/>
            <person name="Wada H."/>
            <person name="Kobayashi K."/>
            <person name="Saito M."/>
            <person name="Masuda T."/>
            <person name="Sasaki-Sekimoto Y."/>
            <person name="Mashiguchi K."/>
            <person name="Awai K."/>
            <person name="Shimojima M."/>
            <person name="Masuda S."/>
            <person name="Iwai M."/>
            <person name="Nobusawa T."/>
            <person name="Narise T."/>
            <person name="Kondo S."/>
            <person name="Saito H."/>
            <person name="Sato R."/>
            <person name="Murakawa M."/>
            <person name="Ihara Y."/>
            <person name="Oshima-Yamada Y."/>
            <person name="Ohtaka K."/>
            <person name="Satoh M."/>
            <person name="Sonobe K."/>
            <person name="Ishii M."/>
            <person name="Ohtani R."/>
            <person name="Kanamori-Sato M."/>
            <person name="Honoki R."/>
            <person name="Miyazaki D."/>
            <person name="Mochizuki H."/>
            <person name="Umetsu J."/>
            <person name="Higashi K."/>
            <person name="Shibata D."/>
            <person name="Kamiya Y."/>
            <person name="Sato N."/>
            <person name="Nakamura Y."/>
            <person name="Tabata S."/>
            <person name="Ida S."/>
            <person name="Kurokawa K."/>
            <person name="Ohta H."/>
        </authorList>
    </citation>
    <scope>NUCLEOTIDE SEQUENCE [LARGE SCALE GENOMIC DNA]</scope>
    <source>
        <strain evidence="7 8">NIES-2285</strain>
    </source>
</reference>
<dbReference type="Gene3D" id="3.30.40.10">
    <property type="entry name" value="Zinc/RING finger domain, C3HC4 (zinc finger)"/>
    <property type="match status" value="1"/>
</dbReference>
<name>A0A1Y1ITD7_KLENI</name>
<dbReference type="OrthoDB" id="1305878at2759"/>
<dbReference type="SUPFAM" id="SSF57850">
    <property type="entry name" value="RING/U-box"/>
    <property type="match status" value="1"/>
</dbReference>
<evidence type="ECO:0000256" key="2">
    <source>
        <dbReference type="ARBA" id="ARBA00022771"/>
    </source>
</evidence>
<keyword evidence="1" id="KW-0479">Metal-binding</keyword>
<dbReference type="GO" id="GO:0008270">
    <property type="term" value="F:zinc ion binding"/>
    <property type="evidence" value="ECO:0007669"/>
    <property type="project" value="UniProtKB-KW"/>
</dbReference>
<keyword evidence="8" id="KW-1185">Reference proteome</keyword>
<dbReference type="InterPro" id="IPR001841">
    <property type="entry name" value="Znf_RING"/>
</dbReference>
<keyword evidence="3" id="KW-0862">Zinc</keyword>
<proteinExistence type="predicted"/>
<feature type="domain" description="RING-type" evidence="6">
    <location>
        <begin position="15"/>
        <end position="49"/>
    </location>
</feature>
<protein>
    <recommendedName>
        <fullName evidence="6">RING-type domain-containing protein</fullName>
    </recommendedName>
</protein>
<dbReference type="AlphaFoldDB" id="A0A1Y1ITD7"/>
<dbReference type="InterPro" id="IPR013083">
    <property type="entry name" value="Znf_RING/FYVE/PHD"/>
</dbReference>
<evidence type="ECO:0000313" key="8">
    <source>
        <dbReference type="Proteomes" id="UP000054558"/>
    </source>
</evidence>